<evidence type="ECO:0000256" key="5">
    <source>
        <dbReference type="ARBA" id="ARBA00023136"/>
    </source>
</evidence>
<evidence type="ECO:0000256" key="3">
    <source>
        <dbReference type="ARBA" id="ARBA00022692"/>
    </source>
</evidence>
<dbReference type="Proteomes" id="UP000824469">
    <property type="component" value="Unassembled WGS sequence"/>
</dbReference>
<feature type="transmembrane region" description="Helical" evidence="6">
    <location>
        <begin position="200"/>
        <end position="224"/>
    </location>
</feature>
<organism evidence="7 8">
    <name type="scientific">Taxus chinensis</name>
    <name type="common">Chinese yew</name>
    <name type="synonym">Taxus wallichiana var. chinensis</name>
    <dbReference type="NCBI Taxonomy" id="29808"/>
    <lineage>
        <taxon>Eukaryota</taxon>
        <taxon>Viridiplantae</taxon>
        <taxon>Streptophyta</taxon>
        <taxon>Embryophyta</taxon>
        <taxon>Tracheophyta</taxon>
        <taxon>Spermatophyta</taxon>
        <taxon>Pinopsida</taxon>
        <taxon>Pinidae</taxon>
        <taxon>Conifers II</taxon>
        <taxon>Cupressales</taxon>
        <taxon>Taxaceae</taxon>
        <taxon>Taxus</taxon>
    </lineage>
</organism>
<dbReference type="NCBIfam" id="TIGR00797">
    <property type="entry name" value="matE"/>
    <property type="match status" value="1"/>
</dbReference>
<reference evidence="7 8" key="1">
    <citation type="journal article" date="2021" name="Nat. Plants">
        <title>The Taxus genome provides insights into paclitaxel biosynthesis.</title>
        <authorList>
            <person name="Xiong X."/>
            <person name="Gou J."/>
            <person name="Liao Q."/>
            <person name="Li Y."/>
            <person name="Zhou Q."/>
            <person name="Bi G."/>
            <person name="Li C."/>
            <person name="Du R."/>
            <person name="Wang X."/>
            <person name="Sun T."/>
            <person name="Guo L."/>
            <person name="Liang H."/>
            <person name="Lu P."/>
            <person name="Wu Y."/>
            <person name="Zhang Z."/>
            <person name="Ro D.K."/>
            <person name="Shang Y."/>
            <person name="Huang S."/>
            <person name="Yan J."/>
        </authorList>
    </citation>
    <scope>NUCLEOTIDE SEQUENCE [LARGE SCALE GENOMIC DNA]</scope>
    <source>
        <strain evidence="7">Ta-2019</strain>
    </source>
</reference>
<comment type="similarity">
    <text evidence="2 6">Belongs to the multi antimicrobial extrusion (MATE) (TC 2.A.66.1) family.</text>
</comment>
<evidence type="ECO:0000256" key="2">
    <source>
        <dbReference type="ARBA" id="ARBA00010199"/>
    </source>
</evidence>
<feature type="transmembrane region" description="Helical" evidence="6">
    <location>
        <begin position="329"/>
        <end position="352"/>
    </location>
</feature>
<comment type="caution">
    <text evidence="7">The sequence shown here is derived from an EMBL/GenBank/DDBJ whole genome shotgun (WGS) entry which is preliminary data.</text>
</comment>
<evidence type="ECO:0000256" key="1">
    <source>
        <dbReference type="ARBA" id="ARBA00004141"/>
    </source>
</evidence>
<dbReference type="PANTHER" id="PTHR11206">
    <property type="entry name" value="MULTIDRUG RESISTANCE PROTEIN"/>
    <property type="match status" value="1"/>
</dbReference>
<feature type="transmembrane region" description="Helical" evidence="6">
    <location>
        <begin position="274"/>
        <end position="295"/>
    </location>
</feature>
<dbReference type="Pfam" id="PF01554">
    <property type="entry name" value="MatE"/>
    <property type="match status" value="2"/>
</dbReference>
<keyword evidence="8" id="KW-1185">Reference proteome</keyword>
<gene>
    <name evidence="7" type="ORF">KI387_009309</name>
</gene>
<feature type="transmembrane region" description="Helical" evidence="6">
    <location>
        <begin position="403"/>
        <end position="422"/>
    </location>
</feature>
<evidence type="ECO:0000256" key="4">
    <source>
        <dbReference type="ARBA" id="ARBA00022989"/>
    </source>
</evidence>
<dbReference type="GO" id="GO:1990961">
    <property type="term" value="P:xenobiotic detoxification by transmembrane export across the plasma membrane"/>
    <property type="evidence" value="ECO:0007669"/>
    <property type="project" value="InterPro"/>
</dbReference>
<evidence type="ECO:0000256" key="6">
    <source>
        <dbReference type="RuleBase" id="RU004914"/>
    </source>
</evidence>
<name>A0AA38CQ85_TAXCH</name>
<dbReference type="GO" id="GO:0016020">
    <property type="term" value="C:membrane"/>
    <property type="evidence" value="ECO:0007669"/>
    <property type="project" value="UniProtKB-SubCell"/>
</dbReference>
<keyword evidence="5 6" id="KW-0472">Membrane</keyword>
<dbReference type="EMBL" id="JAHRHJ020000008">
    <property type="protein sequence ID" value="KAH9304905.1"/>
    <property type="molecule type" value="Genomic_DNA"/>
</dbReference>
<feature type="transmembrane region" description="Helical" evidence="6">
    <location>
        <begin position="52"/>
        <end position="73"/>
    </location>
</feature>
<feature type="transmembrane region" description="Helical" evidence="6">
    <location>
        <begin position="236"/>
        <end position="253"/>
    </location>
</feature>
<evidence type="ECO:0000313" key="7">
    <source>
        <dbReference type="EMBL" id="KAH9304905.1"/>
    </source>
</evidence>
<dbReference type="InterPro" id="IPR002528">
    <property type="entry name" value="MATE_fam"/>
</dbReference>
<feature type="non-terminal residue" evidence="7">
    <location>
        <position position="480"/>
    </location>
</feature>
<feature type="transmembrane region" description="Helical" evidence="6">
    <location>
        <begin position="171"/>
        <end position="188"/>
    </location>
</feature>
<feature type="transmembrane region" description="Helical" evidence="6">
    <location>
        <begin position="134"/>
        <end position="151"/>
    </location>
</feature>
<dbReference type="CDD" id="cd13132">
    <property type="entry name" value="MATE_eukaryotic"/>
    <property type="match status" value="1"/>
</dbReference>
<dbReference type="AlphaFoldDB" id="A0AA38CQ85"/>
<dbReference type="GO" id="GO:0015297">
    <property type="term" value="F:antiporter activity"/>
    <property type="evidence" value="ECO:0007669"/>
    <property type="project" value="InterPro"/>
</dbReference>
<keyword evidence="4 6" id="KW-1133">Transmembrane helix</keyword>
<keyword evidence="3 6" id="KW-0812">Transmembrane</keyword>
<dbReference type="OMA" id="KESWVES"/>
<dbReference type="GO" id="GO:0042910">
    <property type="term" value="F:xenobiotic transmembrane transporter activity"/>
    <property type="evidence" value="ECO:0007669"/>
    <property type="project" value="InterPro"/>
</dbReference>
<sequence length="480" mass="52710">MTNSSPPSAGVNAVSSENVYEIVERPVVSSDAPKITTFKRFRKESWVESKKLWTIATPVIFSTVCQYTVSLITQSFVGHLGTAELASFSIVNSVIAGLTFGIMLGMSSALETLCGQAFGAGQTHMLGVYLQRSLLISNVTALFMTLIYIFSTPILKLIGQQVNIAELSGKFAIWILPTLFAFGCNFPMQKFLQAQSKVMVMAWVSLVGVLLNTFLSWLCVIKLGWGLAGAAVSLNVSWWVMVSIQFFYVVYYCQECWKGFSWSAYHDMMPFIRLSMASGVMLCLEIWYPMVLILLTGHLKNAEIALNAMSICVRVSNELGAGNPKAAKFSTMIVVMTGLLLGITFMGIILVVRNKFAIIFTSSNKVLREVSRLLDMLAVTMVLNSVQPILSGVAVGVGSQVTVAYVNLGCYYAIGLPLGFVLGYKYHFGIKGVWFGILGGTALQTVFLFLLTIFTNWNRKAAQAENRIELWGGSNRVLND</sequence>
<comment type="subcellular location">
    <subcellularLocation>
        <location evidence="1">Membrane</location>
        <topology evidence="1">Multi-pass membrane protein</topology>
    </subcellularLocation>
</comment>
<feature type="transmembrane region" description="Helical" evidence="6">
    <location>
        <begin position="85"/>
        <end position="106"/>
    </location>
</feature>
<dbReference type="InterPro" id="IPR045069">
    <property type="entry name" value="MATE_euk"/>
</dbReference>
<accession>A0AA38CQ85</accession>
<feature type="transmembrane region" description="Helical" evidence="6">
    <location>
        <begin position="434"/>
        <end position="457"/>
    </location>
</feature>
<protein>
    <recommendedName>
        <fullName evidence="6">Protein DETOXIFICATION</fullName>
    </recommendedName>
    <alternativeName>
        <fullName evidence="6">Multidrug and toxic compound extrusion protein</fullName>
    </alternativeName>
</protein>
<evidence type="ECO:0000313" key="8">
    <source>
        <dbReference type="Proteomes" id="UP000824469"/>
    </source>
</evidence>
<proteinExistence type="inferred from homology"/>